<comment type="caution">
    <text evidence="2">The sequence shown here is derived from an EMBL/GenBank/DDBJ whole genome shotgun (WGS) entry which is preliminary data.</text>
</comment>
<accession>A0A1F6T4C3</accession>
<gene>
    <name evidence="2" type="ORF">A2140_02615</name>
</gene>
<dbReference type="AlphaFoldDB" id="A0A1F6T4C3"/>
<evidence type="ECO:0000256" key="1">
    <source>
        <dbReference type="SAM" id="MobiDB-lite"/>
    </source>
</evidence>
<protein>
    <submittedName>
        <fullName evidence="2">Uncharacterized protein</fullName>
    </submittedName>
</protein>
<sequence length="78" mass="8446">MVKSSIALATAPASFSTLTGRQRLLAEHAERIARPRAVSASRPVETKVVALRRKDQEAGNAEDTNLAQPTGFFVTPKR</sequence>
<feature type="region of interest" description="Disordered" evidence="1">
    <location>
        <begin position="56"/>
        <end position="78"/>
    </location>
</feature>
<organism evidence="2 3">
    <name type="scientific">Candidatus Muproteobacteria bacterium RBG_16_62_13</name>
    <dbReference type="NCBI Taxonomy" id="1817756"/>
    <lineage>
        <taxon>Bacteria</taxon>
        <taxon>Pseudomonadati</taxon>
        <taxon>Pseudomonadota</taxon>
        <taxon>Candidatus Muproteobacteria</taxon>
    </lineage>
</organism>
<proteinExistence type="predicted"/>
<dbReference type="EMBL" id="MFSQ01000075">
    <property type="protein sequence ID" value="OGI39993.1"/>
    <property type="molecule type" value="Genomic_DNA"/>
</dbReference>
<evidence type="ECO:0000313" key="3">
    <source>
        <dbReference type="Proteomes" id="UP000178379"/>
    </source>
</evidence>
<evidence type="ECO:0000313" key="2">
    <source>
        <dbReference type="EMBL" id="OGI39993.1"/>
    </source>
</evidence>
<reference evidence="2 3" key="1">
    <citation type="journal article" date="2016" name="Nat. Commun.">
        <title>Thousands of microbial genomes shed light on interconnected biogeochemical processes in an aquifer system.</title>
        <authorList>
            <person name="Anantharaman K."/>
            <person name="Brown C.T."/>
            <person name="Hug L.A."/>
            <person name="Sharon I."/>
            <person name="Castelle C.J."/>
            <person name="Probst A.J."/>
            <person name="Thomas B.C."/>
            <person name="Singh A."/>
            <person name="Wilkins M.J."/>
            <person name="Karaoz U."/>
            <person name="Brodie E.L."/>
            <person name="Williams K.H."/>
            <person name="Hubbard S.S."/>
            <person name="Banfield J.F."/>
        </authorList>
    </citation>
    <scope>NUCLEOTIDE SEQUENCE [LARGE SCALE GENOMIC DNA]</scope>
</reference>
<dbReference type="Proteomes" id="UP000178379">
    <property type="component" value="Unassembled WGS sequence"/>
</dbReference>
<name>A0A1F6T4C3_9PROT</name>